<keyword evidence="3" id="KW-0732">Signal</keyword>
<dbReference type="Gene3D" id="3.40.50.2300">
    <property type="match status" value="2"/>
</dbReference>
<dbReference type="EMBL" id="BAAABX010000089">
    <property type="protein sequence ID" value="GAA0437845.1"/>
    <property type="molecule type" value="Genomic_DNA"/>
</dbReference>
<keyword evidence="6" id="KW-1185">Reference proteome</keyword>
<evidence type="ECO:0000256" key="3">
    <source>
        <dbReference type="ARBA" id="ARBA00022729"/>
    </source>
</evidence>
<comment type="caution">
    <text evidence="5">The sequence shown here is derived from an EMBL/GenBank/DDBJ whole genome shotgun (WGS) entry which is preliminary data.</text>
</comment>
<proteinExistence type="inferred from homology"/>
<sequence length="362" mass="38234">MRAMKSVAKKSVAVRPAAVRTAAAALAVIVAVGLTTACNRGSDNGRAGKAGPPVGVDLPRSDSDFWNAYAKYLRASERRAEVELLPASNSQNDIGKLVSNALVFANTGAKAIVMAPQDTGAVSGALKRLADRKVPVISVDTRPDAKAGPVYMVVRADNRAYGTKACAFLGQRLGGKGKVAELQGDLKSVNGRDRSEAFADCMAKDFPGITVFPLPTDWKGDVASHKLQTLLTQHPDIDGIYLQAGGVFLDPTLALLRQKGLLRPAGAPGHISVVSNDGIPQELDAIRRREIDATVSQPADLYAEYALYYARAAAEGRRFSPGRTGHGSTVVSIPNGLEDRLPAPLVTLENVDDASLWANGAR</sequence>
<name>A0ABN0Z8S1_9ACTN</name>
<evidence type="ECO:0000313" key="5">
    <source>
        <dbReference type="EMBL" id="GAA0437845.1"/>
    </source>
</evidence>
<dbReference type="InterPro" id="IPR025997">
    <property type="entry name" value="SBP_2_dom"/>
</dbReference>
<feature type="domain" description="Periplasmic binding protein" evidence="4">
    <location>
        <begin position="54"/>
        <end position="317"/>
    </location>
</feature>
<evidence type="ECO:0000256" key="1">
    <source>
        <dbReference type="ARBA" id="ARBA00004196"/>
    </source>
</evidence>
<dbReference type="PANTHER" id="PTHR46847">
    <property type="entry name" value="D-ALLOSE-BINDING PERIPLASMIC PROTEIN-RELATED"/>
    <property type="match status" value="1"/>
</dbReference>
<dbReference type="SUPFAM" id="SSF53822">
    <property type="entry name" value="Periplasmic binding protein-like I"/>
    <property type="match status" value="1"/>
</dbReference>
<gene>
    <name evidence="5" type="ORF">GCM10010357_69100</name>
</gene>
<dbReference type="InterPro" id="IPR028082">
    <property type="entry name" value="Peripla_BP_I"/>
</dbReference>
<dbReference type="PANTHER" id="PTHR46847:SF1">
    <property type="entry name" value="D-ALLOSE-BINDING PERIPLASMIC PROTEIN-RELATED"/>
    <property type="match status" value="1"/>
</dbReference>
<evidence type="ECO:0000259" key="4">
    <source>
        <dbReference type="Pfam" id="PF13407"/>
    </source>
</evidence>
<evidence type="ECO:0000256" key="2">
    <source>
        <dbReference type="ARBA" id="ARBA00007639"/>
    </source>
</evidence>
<dbReference type="CDD" id="cd01536">
    <property type="entry name" value="PBP1_ABC_sugar_binding-like"/>
    <property type="match status" value="1"/>
</dbReference>
<dbReference type="Pfam" id="PF13407">
    <property type="entry name" value="Peripla_BP_4"/>
    <property type="match status" value="1"/>
</dbReference>
<reference evidence="5 6" key="1">
    <citation type="journal article" date="2019" name="Int. J. Syst. Evol. Microbiol.">
        <title>The Global Catalogue of Microorganisms (GCM) 10K type strain sequencing project: providing services to taxonomists for standard genome sequencing and annotation.</title>
        <authorList>
            <consortium name="The Broad Institute Genomics Platform"/>
            <consortium name="The Broad Institute Genome Sequencing Center for Infectious Disease"/>
            <person name="Wu L."/>
            <person name="Ma J."/>
        </authorList>
    </citation>
    <scope>NUCLEOTIDE SEQUENCE [LARGE SCALE GENOMIC DNA]</scope>
    <source>
        <strain evidence="5 6">JCM 4788</strain>
    </source>
</reference>
<protein>
    <submittedName>
        <fullName evidence="5">Sugar ABC transporter substrate-binding protein</fullName>
    </submittedName>
</protein>
<comment type="similarity">
    <text evidence="2">Belongs to the bacterial solute-binding protein 2 family.</text>
</comment>
<evidence type="ECO:0000313" key="6">
    <source>
        <dbReference type="Proteomes" id="UP001500879"/>
    </source>
</evidence>
<comment type="subcellular location">
    <subcellularLocation>
        <location evidence="1">Cell envelope</location>
    </subcellularLocation>
</comment>
<accession>A0ABN0Z8S1</accession>
<dbReference type="Proteomes" id="UP001500879">
    <property type="component" value="Unassembled WGS sequence"/>
</dbReference>
<organism evidence="5 6">
    <name type="scientific">Streptomyces luteireticuli</name>
    <dbReference type="NCBI Taxonomy" id="173858"/>
    <lineage>
        <taxon>Bacteria</taxon>
        <taxon>Bacillati</taxon>
        <taxon>Actinomycetota</taxon>
        <taxon>Actinomycetes</taxon>
        <taxon>Kitasatosporales</taxon>
        <taxon>Streptomycetaceae</taxon>
        <taxon>Streptomyces</taxon>
    </lineage>
</organism>